<keyword evidence="5 8" id="KW-0862">Zinc</keyword>
<dbReference type="Gene3D" id="3.40.1050.10">
    <property type="entry name" value="Carbonic anhydrase"/>
    <property type="match status" value="1"/>
</dbReference>
<evidence type="ECO:0000256" key="8">
    <source>
        <dbReference type="RuleBase" id="RU003956"/>
    </source>
</evidence>
<evidence type="ECO:0000256" key="1">
    <source>
        <dbReference type="ARBA" id="ARBA00001947"/>
    </source>
</evidence>
<dbReference type="PANTHER" id="PTHR11002:SF76">
    <property type="entry name" value="CARBONIC ANHYDRASE"/>
    <property type="match status" value="1"/>
</dbReference>
<reference evidence="9 10" key="1">
    <citation type="submission" date="2023-07" db="EMBL/GenBank/DDBJ databases">
        <title>Sorghum-associated microbial communities from plants grown in Nebraska, USA.</title>
        <authorList>
            <person name="Schachtman D."/>
        </authorList>
    </citation>
    <scope>NUCLEOTIDE SEQUENCE [LARGE SCALE GENOMIC DNA]</scope>
    <source>
        <strain evidence="9 10">DS2154</strain>
    </source>
</reference>
<dbReference type="SUPFAM" id="SSF53056">
    <property type="entry name" value="beta-carbonic anhydrase, cab"/>
    <property type="match status" value="1"/>
</dbReference>
<keyword evidence="6 8" id="KW-0456">Lyase</keyword>
<evidence type="ECO:0000256" key="4">
    <source>
        <dbReference type="ARBA" id="ARBA00022723"/>
    </source>
</evidence>
<dbReference type="SMART" id="SM00947">
    <property type="entry name" value="Pro_CA"/>
    <property type="match status" value="1"/>
</dbReference>
<evidence type="ECO:0000256" key="6">
    <source>
        <dbReference type="ARBA" id="ARBA00023239"/>
    </source>
</evidence>
<name>A0ABU1MXM1_9CAUL</name>
<dbReference type="PANTHER" id="PTHR11002">
    <property type="entry name" value="CARBONIC ANHYDRASE"/>
    <property type="match status" value="1"/>
</dbReference>
<evidence type="ECO:0000313" key="10">
    <source>
        <dbReference type="Proteomes" id="UP001262754"/>
    </source>
</evidence>
<comment type="similarity">
    <text evidence="2 8">Belongs to the beta-class carbonic anhydrase family.</text>
</comment>
<dbReference type="EMBL" id="JAVDRL010000004">
    <property type="protein sequence ID" value="MDR6530920.1"/>
    <property type="molecule type" value="Genomic_DNA"/>
</dbReference>
<proteinExistence type="inferred from homology"/>
<comment type="catalytic activity">
    <reaction evidence="7 8">
        <text>hydrogencarbonate + H(+) = CO2 + H2O</text>
        <dbReference type="Rhea" id="RHEA:10748"/>
        <dbReference type="ChEBI" id="CHEBI:15377"/>
        <dbReference type="ChEBI" id="CHEBI:15378"/>
        <dbReference type="ChEBI" id="CHEBI:16526"/>
        <dbReference type="ChEBI" id="CHEBI:17544"/>
        <dbReference type="EC" id="4.2.1.1"/>
    </reaction>
</comment>
<sequence length="208" mass="23201">MLEDLKSNNLAWSLRKTEADPQFFKRLEGQQSPEYLWIGCSDSRVPANEIVGLDPGELFVHRNVANLAPPQDANYLSVLQFAVDVIKVKHIMVVGHYGCGGVAAAIDGQRRGLVDHWLHPIREVHAEHKHELDALPTQKDKLNRLCELNVIRQVRNVASDVFVQDAWARGQPLSVHGWVYALGNGLVTDLNVGISSLEDYERVASGPR</sequence>
<accession>A0ABU1MXM1</accession>
<dbReference type="PROSITE" id="PS00704">
    <property type="entry name" value="PROK_CO2_ANHYDRASE_1"/>
    <property type="match status" value="1"/>
</dbReference>
<keyword evidence="10" id="KW-1185">Reference proteome</keyword>
<comment type="caution">
    <text evidence="9">The sequence shown here is derived from an EMBL/GenBank/DDBJ whole genome shotgun (WGS) entry which is preliminary data.</text>
</comment>
<dbReference type="InterPro" id="IPR001765">
    <property type="entry name" value="Carbonic_anhydrase"/>
</dbReference>
<evidence type="ECO:0000256" key="3">
    <source>
        <dbReference type="ARBA" id="ARBA00012925"/>
    </source>
</evidence>
<organism evidence="9 10">
    <name type="scientific">Caulobacter rhizosphaerae</name>
    <dbReference type="NCBI Taxonomy" id="2010972"/>
    <lineage>
        <taxon>Bacteria</taxon>
        <taxon>Pseudomonadati</taxon>
        <taxon>Pseudomonadota</taxon>
        <taxon>Alphaproteobacteria</taxon>
        <taxon>Caulobacterales</taxon>
        <taxon>Caulobacteraceae</taxon>
        <taxon>Caulobacter</taxon>
    </lineage>
</organism>
<dbReference type="PROSITE" id="PS00705">
    <property type="entry name" value="PROK_CO2_ANHYDRASE_2"/>
    <property type="match status" value="1"/>
</dbReference>
<dbReference type="Pfam" id="PF00484">
    <property type="entry name" value="Pro_CA"/>
    <property type="match status" value="1"/>
</dbReference>
<dbReference type="GO" id="GO:0004089">
    <property type="term" value="F:carbonate dehydratase activity"/>
    <property type="evidence" value="ECO:0007669"/>
    <property type="project" value="UniProtKB-EC"/>
</dbReference>
<keyword evidence="4" id="KW-0479">Metal-binding</keyword>
<evidence type="ECO:0000256" key="5">
    <source>
        <dbReference type="ARBA" id="ARBA00022833"/>
    </source>
</evidence>
<comment type="cofactor">
    <cofactor evidence="1">
        <name>Zn(2+)</name>
        <dbReference type="ChEBI" id="CHEBI:29105"/>
    </cofactor>
</comment>
<comment type="function">
    <text evidence="8">Reversible hydration of carbon dioxide.</text>
</comment>
<protein>
    <recommendedName>
        <fullName evidence="3 8">Carbonic anhydrase</fullName>
        <ecNumber evidence="3 8">4.2.1.1</ecNumber>
    </recommendedName>
    <alternativeName>
        <fullName evidence="8">Carbonate dehydratase</fullName>
    </alternativeName>
</protein>
<dbReference type="CDD" id="cd00883">
    <property type="entry name" value="beta_CA_cladeA"/>
    <property type="match status" value="1"/>
</dbReference>
<dbReference type="RefSeq" id="WP_310030687.1">
    <property type="nucleotide sequence ID" value="NZ_JAVDRL010000004.1"/>
</dbReference>
<gene>
    <name evidence="9" type="ORF">J2800_001659</name>
</gene>
<dbReference type="EC" id="4.2.1.1" evidence="3 8"/>
<evidence type="ECO:0000256" key="2">
    <source>
        <dbReference type="ARBA" id="ARBA00006217"/>
    </source>
</evidence>
<dbReference type="Proteomes" id="UP001262754">
    <property type="component" value="Unassembled WGS sequence"/>
</dbReference>
<dbReference type="InterPro" id="IPR036874">
    <property type="entry name" value="Carbonic_anhydrase_sf"/>
</dbReference>
<evidence type="ECO:0000313" key="9">
    <source>
        <dbReference type="EMBL" id="MDR6530920.1"/>
    </source>
</evidence>
<evidence type="ECO:0000256" key="7">
    <source>
        <dbReference type="ARBA" id="ARBA00048348"/>
    </source>
</evidence>
<dbReference type="InterPro" id="IPR015892">
    <property type="entry name" value="Carbonic_anhydrase_CS"/>
</dbReference>